<protein>
    <submittedName>
        <fullName evidence="2">DUF2079 domain-containing protein</fullName>
    </submittedName>
</protein>
<dbReference type="InterPro" id="IPR018650">
    <property type="entry name" value="STSV1_Orf64"/>
</dbReference>
<evidence type="ECO:0000313" key="2">
    <source>
        <dbReference type="EMBL" id="TFB51972.1"/>
    </source>
</evidence>
<dbReference type="Proteomes" id="UP000297866">
    <property type="component" value="Unassembled WGS sequence"/>
</dbReference>
<dbReference type="RefSeq" id="WP_134489595.1">
    <property type="nucleotide sequence ID" value="NZ_SOEZ01000038.1"/>
</dbReference>
<comment type="caution">
    <text evidence="2">The sequence shown here is derived from an EMBL/GenBank/DDBJ whole genome shotgun (WGS) entry which is preliminary data.</text>
</comment>
<feature type="transmembrane region" description="Helical" evidence="1">
    <location>
        <begin position="38"/>
        <end position="57"/>
    </location>
</feature>
<proteinExistence type="predicted"/>
<feature type="transmembrane region" description="Helical" evidence="1">
    <location>
        <begin position="255"/>
        <end position="272"/>
    </location>
</feature>
<name>A0A4R8UGH2_9MICO</name>
<reference evidence="2 3" key="1">
    <citation type="submission" date="2019-03" db="EMBL/GenBank/DDBJ databases">
        <title>Genomics of glacier-inhabiting Cryobacterium strains.</title>
        <authorList>
            <person name="Liu Q."/>
            <person name="Xin Y.-H."/>
        </authorList>
    </citation>
    <scope>NUCLEOTIDE SEQUENCE [LARGE SCALE GENOMIC DNA]</scope>
    <source>
        <strain evidence="2 3">Sr47</strain>
    </source>
</reference>
<dbReference type="Pfam" id="PF09852">
    <property type="entry name" value="DUF2079"/>
    <property type="match status" value="1"/>
</dbReference>
<sequence length="477" mass="51622">MAIQSSGLVPPDVGASSVEKIEGAFAGSRALTRGVGPAALLGLFTATVYTLFSWFQWDAYEVRSWDLGIFTQLAKQYASFHAPIVTIKGGDFNLLGDHFHPLLVVLGPIYAAFPSAFTLLVVQNVLFGMATAAITYSAGRMLGRPAALLFGLAFAFSWGLQGAVEAQFHEIAFAVPLLAFSLTAFLGRRWIACMLWAMPLVFVKEDLGFTVAALGIVLAYRSRKPLGIWLAAWGIAWFGIASLIVLPALNPDGHWAYTESIDLFAFLAAFLQPEKALTLALLIVASGTVALRSPLALVLLPTLAWRFLSDNPGYWGHTWHYSAVLMPILFCAALDAIGGCRRSQARWVRAYGRIAPAAVMIAAIALWPQLPLANLFSPDRESSPRSEAARAAVKIVPESSLVESDVGLMGYLVDRATVYWIGNENPTPEFIVIDLQSGGLPKEWHSVGEVAAQKHPGVPFQTIFSRDGYEVAKRIAG</sequence>
<feature type="transmembrane region" description="Helical" evidence="1">
    <location>
        <begin position="166"/>
        <end position="186"/>
    </location>
</feature>
<keyword evidence="1" id="KW-1133">Transmembrane helix</keyword>
<evidence type="ECO:0000256" key="1">
    <source>
        <dbReference type="SAM" id="Phobius"/>
    </source>
</evidence>
<keyword evidence="1" id="KW-0812">Transmembrane</keyword>
<keyword evidence="1" id="KW-0472">Membrane</keyword>
<feature type="transmembrane region" description="Helical" evidence="1">
    <location>
        <begin position="319"/>
        <end position="338"/>
    </location>
</feature>
<gene>
    <name evidence="2" type="ORF">E3O23_07250</name>
</gene>
<feature type="transmembrane region" description="Helical" evidence="1">
    <location>
        <begin position="109"/>
        <end position="130"/>
    </location>
</feature>
<dbReference type="EMBL" id="SOEZ01000038">
    <property type="protein sequence ID" value="TFB51972.1"/>
    <property type="molecule type" value="Genomic_DNA"/>
</dbReference>
<evidence type="ECO:0000313" key="3">
    <source>
        <dbReference type="Proteomes" id="UP000297866"/>
    </source>
</evidence>
<feature type="transmembrane region" description="Helical" evidence="1">
    <location>
        <begin position="142"/>
        <end position="160"/>
    </location>
</feature>
<accession>A0A4R8UGH2</accession>
<dbReference type="AlphaFoldDB" id="A0A4R8UGH2"/>
<organism evidence="2 3">
    <name type="scientific">Cryobacterium tagatosivorans</name>
    <dbReference type="NCBI Taxonomy" id="1259199"/>
    <lineage>
        <taxon>Bacteria</taxon>
        <taxon>Bacillati</taxon>
        <taxon>Actinomycetota</taxon>
        <taxon>Actinomycetes</taxon>
        <taxon>Micrococcales</taxon>
        <taxon>Microbacteriaceae</taxon>
        <taxon>Cryobacterium</taxon>
    </lineage>
</organism>
<feature type="transmembrane region" description="Helical" evidence="1">
    <location>
        <begin position="350"/>
        <end position="370"/>
    </location>
</feature>
<feature type="transmembrane region" description="Helical" evidence="1">
    <location>
        <begin position="279"/>
        <end position="299"/>
    </location>
</feature>
<feature type="transmembrane region" description="Helical" evidence="1">
    <location>
        <begin position="226"/>
        <end position="249"/>
    </location>
</feature>
<keyword evidence="3" id="KW-1185">Reference proteome</keyword>
<dbReference type="OrthoDB" id="5240834at2"/>